<reference evidence="1 2" key="1">
    <citation type="journal article" date="2016" name="Front. Microbiol.">
        <title>Comparative Genomics Analysis of Streptomyces Species Reveals Their Adaptation to the Marine Environment and Their Diversity at the Genomic Level.</title>
        <authorList>
            <person name="Tian X."/>
            <person name="Zhang Z."/>
            <person name="Yang T."/>
            <person name="Chen M."/>
            <person name="Li J."/>
            <person name="Chen F."/>
            <person name="Yang J."/>
            <person name="Li W."/>
            <person name="Zhang B."/>
            <person name="Zhang Z."/>
            <person name="Wu J."/>
            <person name="Zhang C."/>
            <person name="Long L."/>
            <person name="Xiao J."/>
        </authorList>
    </citation>
    <scope>NUCLEOTIDE SEQUENCE [LARGE SCALE GENOMIC DNA]</scope>
    <source>
        <strain evidence="1 2">SCSIO M10372</strain>
    </source>
</reference>
<proteinExistence type="predicted"/>
<dbReference type="Proteomes" id="UP000175971">
    <property type="component" value="Unassembled WGS sequence"/>
</dbReference>
<accession>A0A1E7LJD4</accession>
<dbReference type="EMBL" id="LJGZ01000105">
    <property type="protein sequence ID" value="OEV16043.1"/>
    <property type="molecule type" value="Genomic_DNA"/>
</dbReference>
<keyword evidence="2" id="KW-1185">Reference proteome</keyword>
<evidence type="ECO:0000313" key="2">
    <source>
        <dbReference type="Proteomes" id="UP000175971"/>
    </source>
</evidence>
<name>A0A1E7LJD4_9ACTN</name>
<comment type="caution">
    <text evidence="1">The sequence shown here is derived from an EMBL/GenBank/DDBJ whole genome shotgun (WGS) entry which is preliminary data.</text>
</comment>
<evidence type="ECO:0000313" key="1">
    <source>
        <dbReference type="EMBL" id="OEV16043.1"/>
    </source>
</evidence>
<dbReference type="AlphaFoldDB" id="A0A1E7LJD4"/>
<gene>
    <name evidence="1" type="ORF">AN221_35190</name>
</gene>
<organism evidence="1 2">
    <name type="scientific">Streptomyces nanshensis</name>
    <dbReference type="NCBI Taxonomy" id="518642"/>
    <lineage>
        <taxon>Bacteria</taxon>
        <taxon>Bacillati</taxon>
        <taxon>Actinomycetota</taxon>
        <taxon>Actinomycetes</taxon>
        <taxon>Kitasatosporales</taxon>
        <taxon>Streptomycetaceae</taxon>
        <taxon>Streptomyces</taxon>
    </lineage>
</organism>
<protein>
    <submittedName>
        <fullName evidence="1">Uncharacterized protein</fullName>
    </submittedName>
</protein>
<sequence>MLRAAWLSSRTGRSTLRAAISPGTSATARPGSAPSRAAVRRASTLICSSVIRMTAYSTSPLGSTLYGPVLKTVGMAIVR</sequence>